<dbReference type="EMBL" id="CP004387">
    <property type="protein sequence ID" value="AJD47969.1"/>
    <property type="molecule type" value="Genomic_DNA"/>
</dbReference>
<keyword evidence="2" id="KW-1185">Reference proteome</keyword>
<dbReference type="PROSITE" id="PS51318">
    <property type="entry name" value="TAT"/>
    <property type="match status" value="1"/>
</dbReference>
<evidence type="ECO:0008006" key="3">
    <source>
        <dbReference type="Google" id="ProtNLM"/>
    </source>
</evidence>
<reference evidence="1 2" key="1">
    <citation type="journal article" date="2012" name="J. Bacteriol.">
        <title>Genome sequence of an alkane-degrading bacterium, Alcanivorax pacificus type strain W11-5, isolated from deep sea sediment.</title>
        <authorList>
            <person name="Lai Q."/>
            <person name="Shao Z."/>
        </authorList>
    </citation>
    <scope>NUCLEOTIDE SEQUENCE [LARGE SCALE GENOMIC DNA]</scope>
    <source>
        <strain evidence="1 2">W11-5</strain>
    </source>
</reference>
<dbReference type="SUPFAM" id="SSF50969">
    <property type="entry name" value="YVTN repeat-like/Quinoprotein amine dehydrogenase"/>
    <property type="match status" value="1"/>
</dbReference>
<dbReference type="STRING" id="391936.S7S_07765"/>
<dbReference type="AlphaFoldDB" id="A0A0B4XIE5"/>
<dbReference type="Pfam" id="PF07433">
    <property type="entry name" value="DUF1513"/>
    <property type="match status" value="1"/>
</dbReference>
<dbReference type="InterPro" id="IPR011044">
    <property type="entry name" value="Quino_amine_DH_bsu"/>
</dbReference>
<sequence length="372" mass="41060">MALTRRDLLRWSGLLTGAATLGGLVLWQRQPGAEGPLLLSARNDTDGHHYAVGYHLNGRKAFATRVPERCHAIAPHPFLPVALFVGRRPSTESYLVHLQSGELLQTLHSEPDRHFYGHAVFHHSGEWLYTTENDTTDPGRGVLGIYHMDGLQLRHHDEVPTHGIGPHELAWMPDGDTLAVCNGGIRTEAESRVEMNLHAMEPSLVLMQRDGQLISKEMLAQEKNSIRHMDVASDGTIVTGQQYMGELYESAPLLAIKRPGEAYRPFPLDESQRQMMQQYTASIAIHSELRLLAMTAPRGNRFFVWELDSGKTVVDTPMQDCAGVSAVQEGFVVTSGQGSCRGYDCSQQGVPVQVSHLNLPAGLWDNHAGLLA</sequence>
<proteinExistence type="predicted"/>
<protein>
    <recommendedName>
        <fullName evidence="3">DUF1513 domain-containing protein</fullName>
    </recommendedName>
</protein>
<accession>A0A0B4XIE5</accession>
<organism evidence="1 2">
    <name type="scientific">Isoalcanivorax pacificus W11-5</name>
    <dbReference type="NCBI Taxonomy" id="391936"/>
    <lineage>
        <taxon>Bacteria</taxon>
        <taxon>Pseudomonadati</taxon>
        <taxon>Pseudomonadota</taxon>
        <taxon>Gammaproteobacteria</taxon>
        <taxon>Oceanospirillales</taxon>
        <taxon>Alcanivoracaceae</taxon>
        <taxon>Isoalcanivorax</taxon>
    </lineage>
</organism>
<evidence type="ECO:0000313" key="1">
    <source>
        <dbReference type="EMBL" id="AJD47969.1"/>
    </source>
</evidence>
<evidence type="ECO:0000313" key="2">
    <source>
        <dbReference type="Proteomes" id="UP000006764"/>
    </source>
</evidence>
<dbReference type="InterPro" id="IPR006311">
    <property type="entry name" value="TAT_signal"/>
</dbReference>
<dbReference type="KEGG" id="apac:S7S_07765"/>
<name>A0A0B4XIE5_9GAMM</name>
<dbReference type="PIRSF" id="PIRSF028101">
    <property type="entry name" value="UCP028101"/>
    <property type="match status" value="1"/>
</dbReference>
<dbReference type="InterPro" id="IPR008311">
    <property type="entry name" value="UCP028101"/>
</dbReference>
<dbReference type="HOGENOM" id="CLU_047398_0_0_6"/>
<gene>
    <name evidence="1" type="ORF">S7S_07765</name>
</gene>
<dbReference type="Proteomes" id="UP000006764">
    <property type="component" value="Chromosome"/>
</dbReference>
<dbReference type="OrthoDB" id="5624218at2"/>
<dbReference type="RefSeq" id="WP_008735748.1">
    <property type="nucleotide sequence ID" value="NZ_CP004387.1"/>
</dbReference>